<sequence>MIIFASILAGISMLLLIIFFITVQIEILFKREQEDDHGEVRVSVLKGLIHYNIQIPKLKWEGVDDGIEIEQKDASISSQSKDSQITAKSIKEAQNHFQQLLARIHHFFEIVGWFVTKIRCEKLKWVTQIGTGDAAETGMLVGGLWGIQASVLGWISHQVHCNCPVEVEVIPSFQQPLLHTHFHSMIRFRLGYAILAAVRLVIHMRKGKDRRKWLITPFKA</sequence>
<reference evidence="2" key="1">
    <citation type="submission" date="2020-09" db="EMBL/GenBank/DDBJ databases">
        <title>A novel bacterium of genus Hazenella, isolated from South China Sea.</title>
        <authorList>
            <person name="Huang H."/>
            <person name="Mo K."/>
            <person name="Hu Y."/>
        </authorList>
    </citation>
    <scope>NUCLEOTIDE SEQUENCE</scope>
    <source>
        <strain evidence="2">IB182357</strain>
    </source>
</reference>
<accession>A0A926NAJ0</accession>
<evidence type="ECO:0000256" key="1">
    <source>
        <dbReference type="SAM" id="Phobius"/>
    </source>
</evidence>
<dbReference type="InterPro" id="IPR021338">
    <property type="entry name" value="DUF2953"/>
</dbReference>
<dbReference type="Pfam" id="PF11167">
    <property type="entry name" value="DUF2953"/>
    <property type="match status" value="1"/>
</dbReference>
<feature type="transmembrane region" description="Helical" evidence="1">
    <location>
        <begin position="7"/>
        <end position="29"/>
    </location>
</feature>
<comment type="caution">
    <text evidence="2">The sequence shown here is derived from an EMBL/GenBank/DDBJ whole genome shotgun (WGS) entry which is preliminary data.</text>
</comment>
<keyword evidence="1" id="KW-1133">Transmembrane helix</keyword>
<evidence type="ECO:0000313" key="3">
    <source>
        <dbReference type="Proteomes" id="UP000661691"/>
    </source>
</evidence>
<proteinExistence type="predicted"/>
<name>A0A926NAJ0_9BACL</name>
<dbReference type="Proteomes" id="UP000661691">
    <property type="component" value="Unassembled WGS sequence"/>
</dbReference>
<gene>
    <name evidence="2" type="ORF">IC620_11345</name>
</gene>
<dbReference type="EMBL" id="JACXAH010000015">
    <property type="protein sequence ID" value="MBD1372952.1"/>
    <property type="molecule type" value="Genomic_DNA"/>
</dbReference>
<keyword evidence="1" id="KW-0472">Membrane</keyword>
<keyword evidence="3" id="KW-1185">Reference proteome</keyword>
<evidence type="ECO:0000313" key="2">
    <source>
        <dbReference type="EMBL" id="MBD1372952.1"/>
    </source>
</evidence>
<dbReference type="RefSeq" id="WP_191139741.1">
    <property type="nucleotide sequence ID" value="NZ_JACXAG020000004.1"/>
</dbReference>
<protein>
    <submittedName>
        <fullName evidence="2">DUF2953 domain-containing protein</fullName>
    </submittedName>
</protein>
<dbReference type="AlphaFoldDB" id="A0A926NAJ0"/>
<organism evidence="2 3">
    <name type="scientific">Polycladospora coralii</name>
    <dbReference type="NCBI Taxonomy" id="2771432"/>
    <lineage>
        <taxon>Bacteria</taxon>
        <taxon>Bacillati</taxon>
        <taxon>Bacillota</taxon>
        <taxon>Bacilli</taxon>
        <taxon>Bacillales</taxon>
        <taxon>Thermoactinomycetaceae</taxon>
        <taxon>Polycladospora</taxon>
    </lineage>
</organism>
<feature type="transmembrane region" description="Helical" evidence="1">
    <location>
        <begin position="186"/>
        <end position="202"/>
    </location>
</feature>
<keyword evidence="1" id="KW-0812">Transmembrane</keyword>